<feature type="region of interest" description="Disordered" evidence="1">
    <location>
        <begin position="127"/>
        <end position="172"/>
    </location>
</feature>
<comment type="caution">
    <text evidence="3">The sequence shown here is derived from an EMBL/GenBank/DDBJ whole genome shotgun (WGS) entry which is preliminary data.</text>
</comment>
<dbReference type="Proteomes" id="UP001217838">
    <property type="component" value="Unassembled WGS sequence"/>
</dbReference>
<evidence type="ECO:0000313" key="4">
    <source>
        <dbReference type="Proteomes" id="UP001217838"/>
    </source>
</evidence>
<evidence type="ECO:0000256" key="1">
    <source>
        <dbReference type="SAM" id="MobiDB-lite"/>
    </source>
</evidence>
<proteinExistence type="predicted"/>
<organism evidence="3 4">
    <name type="scientific">Nannocystis radixulma</name>
    <dbReference type="NCBI Taxonomy" id="2995305"/>
    <lineage>
        <taxon>Bacteria</taxon>
        <taxon>Pseudomonadati</taxon>
        <taxon>Myxococcota</taxon>
        <taxon>Polyangia</taxon>
        <taxon>Nannocystales</taxon>
        <taxon>Nannocystaceae</taxon>
        <taxon>Nannocystis</taxon>
    </lineage>
</organism>
<name>A0ABT5BKF3_9BACT</name>
<feature type="compositionally biased region" description="Basic residues" evidence="1">
    <location>
        <begin position="146"/>
        <end position="156"/>
    </location>
</feature>
<dbReference type="RefSeq" id="WP_272008172.1">
    <property type="nucleotide sequence ID" value="NZ_JAQNDN010000024.1"/>
</dbReference>
<gene>
    <name evidence="3" type="ORF">POL58_40830</name>
</gene>
<feature type="region of interest" description="Disordered" evidence="1">
    <location>
        <begin position="41"/>
        <end position="83"/>
    </location>
</feature>
<feature type="signal peptide" evidence="2">
    <location>
        <begin position="1"/>
        <end position="23"/>
    </location>
</feature>
<evidence type="ECO:0000256" key="2">
    <source>
        <dbReference type="SAM" id="SignalP"/>
    </source>
</evidence>
<protein>
    <submittedName>
        <fullName evidence="3">Uncharacterized protein</fullName>
    </submittedName>
</protein>
<reference evidence="3 4" key="1">
    <citation type="submission" date="2022-11" db="EMBL/GenBank/DDBJ databases">
        <title>Minimal conservation of predation-associated metabolite biosynthetic gene clusters underscores biosynthetic potential of Myxococcota including descriptions for ten novel species: Archangium lansinium sp. nov., Myxococcus landrumus sp. nov., Nannocystis bai.</title>
        <authorList>
            <person name="Ahearne A."/>
            <person name="Stevens C."/>
            <person name="Dowd S."/>
        </authorList>
    </citation>
    <scope>NUCLEOTIDE SEQUENCE [LARGE SCALE GENOMIC DNA]</scope>
    <source>
        <strain evidence="3 4">NCELM</strain>
    </source>
</reference>
<evidence type="ECO:0000313" key="3">
    <source>
        <dbReference type="EMBL" id="MDC0674163.1"/>
    </source>
</evidence>
<accession>A0ABT5BKF3</accession>
<keyword evidence="4" id="KW-1185">Reference proteome</keyword>
<dbReference type="EMBL" id="JAQNDN010000024">
    <property type="protein sequence ID" value="MDC0674163.1"/>
    <property type="molecule type" value="Genomic_DNA"/>
</dbReference>
<feature type="chain" id="PRO_5045249992" evidence="2">
    <location>
        <begin position="24"/>
        <end position="172"/>
    </location>
</feature>
<sequence length="172" mass="18317">MHKLIVTLLALLFSVTGCSFTLASSGGWGADGPAPLVASRGHGSSFNGDSVRHGFGKPARRVDADRPAKPPKANKPAIEWAGEVPTKMKKPAIEWAGEVPKKMKKPAIEWVGEAPTKAKQPAITWAGKVPQKQKQPAIEWAGKVPAKLKKTAKKPAKQPEITWAGTVPPVPQ</sequence>
<dbReference type="PROSITE" id="PS51257">
    <property type="entry name" value="PROKAR_LIPOPROTEIN"/>
    <property type="match status" value="1"/>
</dbReference>
<keyword evidence="2" id="KW-0732">Signal</keyword>